<accession>A0A7T7S2K6</accession>
<dbReference type="RefSeq" id="WP_200276193.1">
    <property type="nucleotide sequence ID" value="NZ_CP066802.1"/>
</dbReference>
<dbReference type="PANTHER" id="PTHR31616">
    <property type="entry name" value="TREHALASE"/>
    <property type="match status" value="1"/>
</dbReference>
<dbReference type="GO" id="GO:0005975">
    <property type="term" value="P:carbohydrate metabolic process"/>
    <property type="evidence" value="ECO:0007669"/>
    <property type="project" value="InterPro"/>
</dbReference>
<dbReference type="InterPro" id="IPR008928">
    <property type="entry name" value="6-hairpin_glycosidase_sf"/>
</dbReference>
<dbReference type="AlphaFoldDB" id="A0A7T7S2K6"/>
<keyword evidence="1" id="KW-0378">Hydrolase</keyword>
<keyword evidence="2" id="KW-1185">Reference proteome</keyword>
<dbReference type="Proteomes" id="UP000595895">
    <property type="component" value="Chromosome"/>
</dbReference>
<dbReference type="InterPro" id="IPR012341">
    <property type="entry name" value="6hp_glycosidase-like_sf"/>
</dbReference>
<gene>
    <name evidence="1" type="ORF">JG540_01075</name>
</gene>
<dbReference type="PANTHER" id="PTHR31616:SF0">
    <property type="entry name" value="GLUCAN 1,4-ALPHA-GLUCOSIDASE"/>
    <property type="match status" value="1"/>
</dbReference>
<dbReference type="KEGG" id="awe:JG540_01075"/>
<dbReference type="SUPFAM" id="SSF48208">
    <property type="entry name" value="Six-hairpin glycosidases"/>
    <property type="match status" value="1"/>
</dbReference>
<dbReference type="Gene3D" id="1.50.10.10">
    <property type="match status" value="1"/>
</dbReference>
<protein>
    <submittedName>
        <fullName evidence="1">Glycoside hydrolase family 15</fullName>
    </submittedName>
</protein>
<reference evidence="1 2" key="1">
    <citation type="submission" date="2020-12" db="EMBL/GenBank/DDBJ databases">
        <authorList>
            <person name="Zhou J."/>
        </authorList>
    </citation>
    <scope>NUCLEOTIDE SEQUENCE [LARGE SCALE GENOMIC DNA]</scope>
    <source>
        <strain evidence="1 2">CCUG 61299</strain>
    </source>
</reference>
<evidence type="ECO:0000313" key="1">
    <source>
        <dbReference type="EMBL" id="QQM67529.1"/>
    </source>
</evidence>
<sequence length="475" mass="49247">MRRRSLLRGAVLLPAAALLGVLGGRLVRGRAAPSLLSEGLAVGPDGVVWPLAPGQRPTYLPGSRVLASGPACAGPPYQGVESEGSGPEEQARLARDRRAAALLPTGRWAALCSDALDDLLALTGPVLAEQAWDCAVSTVPVSQESAAGPAATMRYPRGAVVAAPVSWWRYVWPRDAAFAALALSRCGLLDEALDVLSHLASLQDLEGGLQARYTAAGERPDARPPQSDGVGWLAWATGKVLAQVPVGARGAQVAVLETALVRSGERLLRLTAGTTSLPPASPDYWEVRERFTTLGTAAPTLLGLEAVSQRATLPAGLRAQAASRAASLREAITAAFAPGWGRYPRLAGAAVGSPGHIDAALTLVLPPFTAALPGALEVRAHAVERMARPGGGVAPGEGWRRDGVSWTPETALLAWSAAGLGRREEAERLLGWLESHRTRAGALPEKVLADGTPAGPAPLAWTCALVLLAAHELQG</sequence>
<dbReference type="GO" id="GO:0004553">
    <property type="term" value="F:hydrolase activity, hydrolyzing O-glycosyl compounds"/>
    <property type="evidence" value="ECO:0007669"/>
    <property type="project" value="TreeGrafter"/>
</dbReference>
<dbReference type="EMBL" id="CP066802">
    <property type="protein sequence ID" value="QQM67529.1"/>
    <property type="molecule type" value="Genomic_DNA"/>
</dbReference>
<organism evidence="1 2">
    <name type="scientific">Actinomyces weissii</name>
    <dbReference type="NCBI Taxonomy" id="675090"/>
    <lineage>
        <taxon>Bacteria</taxon>
        <taxon>Bacillati</taxon>
        <taxon>Actinomycetota</taxon>
        <taxon>Actinomycetes</taxon>
        <taxon>Actinomycetales</taxon>
        <taxon>Actinomycetaceae</taxon>
        <taxon>Actinomyces</taxon>
    </lineage>
</organism>
<proteinExistence type="predicted"/>
<name>A0A7T7S2K6_9ACTO</name>
<evidence type="ECO:0000313" key="2">
    <source>
        <dbReference type="Proteomes" id="UP000595895"/>
    </source>
</evidence>